<reference evidence="1" key="1">
    <citation type="submission" date="2016-01" db="EMBL/GenBank/DDBJ databases">
        <authorList>
            <person name="Regsiter A."/>
            <person name="william w."/>
        </authorList>
    </citation>
    <scope>NUCLEOTIDE SEQUENCE</scope>
    <source>
        <strain evidence="1">NCPPB 1641</strain>
    </source>
</reference>
<dbReference type="EMBL" id="FCNP01000026">
    <property type="protein sequence ID" value="CVI57247.1"/>
    <property type="molecule type" value="Genomic_DNA"/>
</dbReference>
<keyword evidence="2" id="KW-1185">Reference proteome</keyword>
<protein>
    <submittedName>
        <fullName evidence="1">Uncharacterized protein</fullName>
    </submittedName>
</protein>
<name>A0A1S7TSI5_9HYPH</name>
<sequence>MIHLGRNARSKGSIIAYRIVPADESMLAEIEAWLDIEEANYQRASQEWEEADYEGKAPVRGFRCNWDSAVKGWRMILVAHPTGFEPVTFGIGIQHSIQLSYGCSGHA</sequence>
<proteinExistence type="predicted"/>
<accession>A0A1S7TSI5</accession>
<dbReference type="AlphaFoldDB" id="A0A1S7TSI5"/>
<comment type="caution">
    <text evidence="1">The sequence shown here is derived from an EMBL/GenBank/DDBJ whole genome shotgun (WGS) entry which is preliminary data.</text>
</comment>
<evidence type="ECO:0000313" key="1">
    <source>
        <dbReference type="EMBL" id="CVI57247.1"/>
    </source>
</evidence>
<evidence type="ECO:0000313" key="2">
    <source>
        <dbReference type="Proteomes" id="UP000192140"/>
    </source>
</evidence>
<organism evidence="1 2">
    <name type="scientific">Agrobacterium deltaense NCPPB 1641</name>
    <dbReference type="NCBI Taxonomy" id="1183425"/>
    <lineage>
        <taxon>Bacteria</taxon>
        <taxon>Pseudomonadati</taxon>
        <taxon>Pseudomonadota</taxon>
        <taxon>Alphaproteobacteria</taxon>
        <taxon>Hyphomicrobiales</taxon>
        <taxon>Rhizobiaceae</taxon>
        <taxon>Rhizobium/Agrobacterium group</taxon>
        <taxon>Agrobacterium</taxon>
    </lineage>
</organism>
<gene>
    <name evidence="1" type="ORF">AGR7A_Cc60063</name>
</gene>
<dbReference type="Proteomes" id="UP000192140">
    <property type="component" value="Unassembled WGS sequence"/>
</dbReference>